<dbReference type="PROSITE" id="PS01117">
    <property type="entry name" value="HTH_MARR_1"/>
    <property type="match status" value="1"/>
</dbReference>
<dbReference type="InterPro" id="IPR036388">
    <property type="entry name" value="WH-like_DNA-bd_sf"/>
</dbReference>
<protein>
    <submittedName>
        <fullName evidence="5">HTH-type transcriptional regulator pecS</fullName>
    </submittedName>
</protein>
<organism evidence="5 6">
    <name type="scientific">Vibrio mimicus VM603</name>
    <dbReference type="NCBI Taxonomy" id="671074"/>
    <lineage>
        <taxon>Bacteria</taxon>
        <taxon>Pseudomonadati</taxon>
        <taxon>Pseudomonadota</taxon>
        <taxon>Gammaproteobacteria</taxon>
        <taxon>Vibrionales</taxon>
        <taxon>Vibrionaceae</taxon>
        <taxon>Vibrio</taxon>
    </lineage>
</organism>
<keyword evidence="2" id="KW-0238">DNA-binding</keyword>
<sequence>MASDTPMSSENAMATDKVDAILAQWCNVRPDLDCSAMGVVGRLRQTNGLWKTRLDQVFENFELSSVEFDILATIRRNNREITPTELYQTLMLSSGAISTRIEQLVQRGLVQRVASEEDRRSCKVTLTEQGITLVDQALNAHVTNMNHMLEVLTEQEHKQLEQLLKKVLLAE</sequence>
<gene>
    <name evidence="5" type="ORF">VMB_30300</name>
</gene>
<dbReference type="PANTHER" id="PTHR42756:SF1">
    <property type="entry name" value="TRANSCRIPTIONAL REPRESSOR OF EMRAB OPERON"/>
    <property type="match status" value="1"/>
</dbReference>
<dbReference type="SUPFAM" id="SSF46785">
    <property type="entry name" value="Winged helix' DNA-binding domain"/>
    <property type="match status" value="1"/>
</dbReference>
<feature type="domain" description="HTH marR-type" evidence="4">
    <location>
        <begin position="29"/>
        <end position="169"/>
    </location>
</feature>
<keyword evidence="3" id="KW-0804">Transcription</keyword>
<dbReference type="InterPro" id="IPR036390">
    <property type="entry name" value="WH_DNA-bd_sf"/>
</dbReference>
<dbReference type="PANTHER" id="PTHR42756">
    <property type="entry name" value="TRANSCRIPTIONAL REGULATOR, MARR"/>
    <property type="match status" value="1"/>
</dbReference>
<dbReference type="EMBL" id="ACYU01000164">
    <property type="protein sequence ID" value="EEW05746.1"/>
    <property type="molecule type" value="Genomic_DNA"/>
</dbReference>
<dbReference type="GO" id="GO:0003677">
    <property type="term" value="F:DNA binding"/>
    <property type="evidence" value="ECO:0007669"/>
    <property type="project" value="UniProtKB-KW"/>
</dbReference>
<evidence type="ECO:0000256" key="2">
    <source>
        <dbReference type="ARBA" id="ARBA00023125"/>
    </source>
</evidence>
<comment type="caution">
    <text evidence="5">The sequence shown here is derived from an EMBL/GenBank/DDBJ whole genome shotgun (WGS) entry which is preliminary data.</text>
</comment>
<name>D2YHN3_VIBMI</name>
<accession>D2YHN3</accession>
<evidence type="ECO:0000256" key="1">
    <source>
        <dbReference type="ARBA" id="ARBA00023015"/>
    </source>
</evidence>
<dbReference type="InterPro" id="IPR023187">
    <property type="entry name" value="Tscrpt_reg_MarR-type_CS"/>
</dbReference>
<dbReference type="SMART" id="SM00347">
    <property type="entry name" value="HTH_MARR"/>
    <property type="match status" value="1"/>
</dbReference>
<dbReference type="GO" id="GO:0003700">
    <property type="term" value="F:DNA-binding transcription factor activity"/>
    <property type="evidence" value="ECO:0007669"/>
    <property type="project" value="InterPro"/>
</dbReference>
<dbReference type="PROSITE" id="PS50995">
    <property type="entry name" value="HTH_MARR_2"/>
    <property type="match status" value="1"/>
</dbReference>
<dbReference type="Gene3D" id="1.10.10.10">
    <property type="entry name" value="Winged helix-like DNA-binding domain superfamily/Winged helix DNA-binding domain"/>
    <property type="match status" value="1"/>
</dbReference>
<dbReference type="PRINTS" id="PR00598">
    <property type="entry name" value="HTHMARR"/>
</dbReference>
<dbReference type="Proteomes" id="UP000004827">
    <property type="component" value="Unassembled WGS sequence"/>
</dbReference>
<dbReference type="InterPro" id="IPR000835">
    <property type="entry name" value="HTH_MarR-typ"/>
</dbReference>
<dbReference type="Pfam" id="PF12802">
    <property type="entry name" value="MarR_2"/>
    <property type="match status" value="1"/>
</dbReference>
<keyword evidence="1" id="KW-0805">Transcription regulation</keyword>
<evidence type="ECO:0000313" key="5">
    <source>
        <dbReference type="EMBL" id="EEW05746.1"/>
    </source>
</evidence>
<proteinExistence type="predicted"/>
<evidence type="ECO:0000313" key="6">
    <source>
        <dbReference type="Proteomes" id="UP000004827"/>
    </source>
</evidence>
<evidence type="ECO:0000256" key="3">
    <source>
        <dbReference type="ARBA" id="ARBA00023163"/>
    </source>
</evidence>
<reference evidence="5 6" key="1">
    <citation type="journal article" date="2009" name="BMC Evol. Biol.">
        <title>Genomic taxonomy of Vibrios.</title>
        <authorList>
            <person name="Thompson C.C."/>
            <person name="Vicente A.C."/>
            <person name="Souza R.C."/>
            <person name="Vasconcelos A.T."/>
            <person name="Vesth T."/>
            <person name="Alves N.Jr."/>
            <person name="Ussery D.W."/>
            <person name="Iida T."/>
            <person name="Thompson F.L."/>
        </authorList>
    </citation>
    <scope>NUCLEOTIDE SEQUENCE [LARGE SCALE GENOMIC DNA]</scope>
    <source>
        <strain evidence="5 6">VM603</strain>
    </source>
</reference>
<dbReference type="AlphaFoldDB" id="D2YHN3"/>
<evidence type="ECO:0000259" key="4">
    <source>
        <dbReference type="PROSITE" id="PS50995"/>
    </source>
</evidence>